<dbReference type="SUPFAM" id="SSF53706">
    <property type="entry name" value="Formate dehydrogenase/DMSO reductase, domains 1-3"/>
    <property type="match status" value="1"/>
</dbReference>
<keyword evidence="4" id="KW-0408">Iron</keyword>
<accession>A0A3P8KWI9</accession>
<dbReference type="PANTHER" id="PTHR43105:SF9">
    <property type="entry name" value="NADPH-FE(3+) OXIDOREDUCTASE SUBUNIT ALPHA"/>
    <property type="match status" value="1"/>
</dbReference>
<evidence type="ECO:0000259" key="6">
    <source>
        <dbReference type="PROSITE" id="PS51669"/>
    </source>
</evidence>
<proteinExistence type="predicted"/>
<reference evidence="7 8" key="1">
    <citation type="submission" date="2018-12" db="EMBL/GenBank/DDBJ databases">
        <authorList>
            <consortium name="Pathogen Informatics"/>
        </authorList>
    </citation>
    <scope>NUCLEOTIDE SEQUENCE [LARGE SCALE GENOMIC DNA]</scope>
    <source>
        <strain evidence="7 8">NCTC13098</strain>
    </source>
</reference>
<evidence type="ECO:0000256" key="1">
    <source>
        <dbReference type="ARBA" id="ARBA00022485"/>
    </source>
</evidence>
<dbReference type="AlphaFoldDB" id="A0A3P8KWI9"/>
<dbReference type="Proteomes" id="UP000274346">
    <property type="component" value="Chromosome"/>
</dbReference>
<protein>
    <submittedName>
        <fullName evidence="7">Nitrate reductase</fullName>
        <ecNumber evidence="7">1.7.99.4</ecNumber>
    </submittedName>
</protein>
<dbReference type="GO" id="GO:0051539">
    <property type="term" value="F:4 iron, 4 sulfur cluster binding"/>
    <property type="evidence" value="ECO:0007669"/>
    <property type="project" value="UniProtKB-KW"/>
</dbReference>
<dbReference type="SMART" id="SM00926">
    <property type="entry name" value="Molybdop_Fe4S4"/>
    <property type="match status" value="1"/>
</dbReference>
<dbReference type="KEGG" id="rtg:NCTC13098_03003"/>
<feature type="domain" description="4Fe-4S Mo/W bis-MGD-type" evidence="6">
    <location>
        <begin position="17"/>
        <end position="73"/>
    </location>
</feature>
<dbReference type="EC" id="1.7.99.4" evidence="7"/>
<dbReference type="InterPro" id="IPR050123">
    <property type="entry name" value="Prok_molybdopt-oxidoreductase"/>
</dbReference>
<dbReference type="Pfam" id="PF00384">
    <property type="entry name" value="Molybdopterin"/>
    <property type="match status" value="1"/>
</dbReference>
<keyword evidence="3 7" id="KW-0560">Oxidoreductase</keyword>
<evidence type="ECO:0000256" key="2">
    <source>
        <dbReference type="ARBA" id="ARBA00022723"/>
    </source>
</evidence>
<dbReference type="PROSITE" id="PS51669">
    <property type="entry name" value="4FE4S_MOW_BIS_MGD"/>
    <property type="match status" value="1"/>
</dbReference>
<dbReference type="Gene3D" id="3.40.228.10">
    <property type="entry name" value="Dimethylsulfoxide Reductase, domain 2"/>
    <property type="match status" value="1"/>
</dbReference>
<evidence type="ECO:0000256" key="3">
    <source>
        <dbReference type="ARBA" id="ARBA00023002"/>
    </source>
</evidence>
<dbReference type="GO" id="GO:0016491">
    <property type="term" value="F:oxidoreductase activity"/>
    <property type="evidence" value="ECO:0007669"/>
    <property type="project" value="UniProtKB-KW"/>
</dbReference>
<name>A0A3P8KWI9_RAOTE</name>
<evidence type="ECO:0000313" key="8">
    <source>
        <dbReference type="Proteomes" id="UP000274346"/>
    </source>
</evidence>
<dbReference type="GO" id="GO:0046872">
    <property type="term" value="F:metal ion binding"/>
    <property type="evidence" value="ECO:0007669"/>
    <property type="project" value="UniProtKB-KW"/>
</dbReference>
<dbReference type="Gene3D" id="3.40.50.740">
    <property type="match status" value="1"/>
</dbReference>
<keyword evidence="5" id="KW-0411">Iron-sulfur</keyword>
<gene>
    <name evidence="7" type="primary">narB_1</name>
    <name evidence="7" type="ORF">NCTC13098_03003</name>
</gene>
<dbReference type="GO" id="GO:0016020">
    <property type="term" value="C:membrane"/>
    <property type="evidence" value="ECO:0007669"/>
    <property type="project" value="TreeGrafter"/>
</dbReference>
<dbReference type="EMBL" id="LR131271">
    <property type="protein sequence ID" value="VDR26652.1"/>
    <property type="molecule type" value="Genomic_DNA"/>
</dbReference>
<sequence>MWVGNQVLLAARGGFLMAETRTTCPYCGVGCGVLAEVDAAGQVSVRGDAGHPANLGRLCVKGAALGETTDLAGRLLTPELDDKPRRLAAGAGRAGSRLREIIDRHGPQAVAFYASGQLLTEDYYAANKLMKGFIGAANIDTNSRLCMSSAVTGYKRAFGADVVPCSYEDVENSDLVVLVGSNAAWAHPVLYQRLAQAKRDNPQLRVVVIDPRRTATCDIADVHLALAPGSDGGLFVGLLHAIAGAGPLAGHFSDQQQALAAAQMWDVATVAEFCGLEPQQVADFYRDFISAPRAVTLYTMGINQSASGSDKCNAIINVHLASGKYGRSGCGPFSLTGQPNAMGGREVGGLATMLAAHMNFEPQDLHRLSRFLGDRTAGADAGADGGRSVCCHRARRGEGGMDNGHQSGGFAAG</sequence>
<dbReference type="Pfam" id="PF04879">
    <property type="entry name" value="Molybdop_Fe4S4"/>
    <property type="match status" value="1"/>
</dbReference>
<evidence type="ECO:0000256" key="4">
    <source>
        <dbReference type="ARBA" id="ARBA00023004"/>
    </source>
</evidence>
<evidence type="ECO:0000256" key="5">
    <source>
        <dbReference type="ARBA" id="ARBA00023014"/>
    </source>
</evidence>
<evidence type="ECO:0000313" key="7">
    <source>
        <dbReference type="EMBL" id="VDR26652.1"/>
    </source>
</evidence>
<dbReference type="PANTHER" id="PTHR43105">
    <property type="entry name" value="RESPIRATORY NITRATE REDUCTASE"/>
    <property type="match status" value="1"/>
</dbReference>
<dbReference type="InterPro" id="IPR006963">
    <property type="entry name" value="Mopterin_OxRdtase_4Fe-4S_dom"/>
</dbReference>
<keyword evidence="1" id="KW-0004">4Fe-4S</keyword>
<dbReference type="InterPro" id="IPR006656">
    <property type="entry name" value="Mopterin_OxRdtase"/>
</dbReference>
<dbReference type="Gene3D" id="2.20.25.90">
    <property type="entry name" value="ADC-like domains"/>
    <property type="match status" value="1"/>
</dbReference>
<organism evidence="7 8">
    <name type="scientific">Raoultella terrigena</name>
    <name type="common">Klebsiella terrigena</name>
    <dbReference type="NCBI Taxonomy" id="577"/>
    <lineage>
        <taxon>Bacteria</taxon>
        <taxon>Pseudomonadati</taxon>
        <taxon>Pseudomonadota</taxon>
        <taxon>Gammaproteobacteria</taxon>
        <taxon>Enterobacterales</taxon>
        <taxon>Enterobacteriaceae</taxon>
        <taxon>Klebsiella/Raoultella group</taxon>
        <taxon>Raoultella</taxon>
    </lineage>
</organism>
<keyword evidence="2" id="KW-0479">Metal-binding</keyword>